<dbReference type="InterPro" id="IPR006303">
    <property type="entry name" value="FliR"/>
</dbReference>
<evidence type="ECO:0000256" key="9">
    <source>
        <dbReference type="NCBIfam" id="TIGR01400"/>
    </source>
</evidence>
<keyword evidence="11" id="KW-0966">Cell projection</keyword>
<evidence type="ECO:0000313" key="11">
    <source>
        <dbReference type="EMBL" id="AJA33708.1"/>
    </source>
</evidence>
<proteinExistence type="inferred from homology"/>
<evidence type="ECO:0000256" key="4">
    <source>
        <dbReference type="ARBA" id="ARBA00022475"/>
    </source>
</evidence>
<evidence type="ECO:0000256" key="7">
    <source>
        <dbReference type="ARBA" id="ARBA00023136"/>
    </source>
</evidence>
<feature type="transmembrane region" description="Helical" evidence="10">
    <location>
        <begin position="81"/>
        <end position="99"/>
    </location>
</feature>
<dbReference type="GO" id="GO:0009425">
    <property type="term" value="C:bacterial-type flagellum basal body"/>
    <property type="evidence" value="ECO:0007669"/>
    <property type="project" value="UniProtKB-SubCell"/>
</dbReference>
<evidence type="ECO:0000256" key="2">
    <source>
        <dbReference type="ARBA" id="ARBA00009772"/>
    </source>
</evidence>
<accession>A0A0A7RKH0</accession>
<dbReference type="GO" id="GO:0005886">
    <property type="term" value="C:plasma membrane"/>
    <property type="evidence" value="ECO:0007669"/>
    <property type="project" value="UniProtKB-SubCell"/>
</dbReference>
<keyword evidence="4 10" id="KW-1003">Cell membrane</keyword>
<dbReference type="EMBL" id="KM886859">
    <property type="protein sequence ID" value="AJA33708.1"/>
    <property type="molecule type" value="Genomic_DNA"/>
</dbReference>
<dbReference type="InterPro" id="IPR002010">
    <property type="entry name" value="T3SS_IM_R"/>
</dbReference>
<evidence type="ECO:0000256" key="8">
    <source>
        <dbReference type="ARBA" id="ARBA00023143"/>
    </source>
</evidence>
<evidence type="ECO:0000256" key="5">
    <source>
        <dbReference type="ARBA" id="ARBA00022692"/>
    </source>
</evidence>
<comment type="similarity">
    <text evidence="2 10">Belongs to the FliR/MopE/SpaR family.</text>
</comment>
<feature type="transmembrane region" description="Helical" evidence="10">
    <location>
        <begin position="171"/>
        <end position="193"/>
    </location>
</feature>
<comment type="function">
    <text evidence="1 10">Role in flagellar biosynthesis.</text>
</comment>
<dbReference type="GO" id="GO:0044780">
    <property type="term" value="P:bacterial-type flagellum assembly"/>
    <property type="evidence" value="ECO:0007669"/>
    <property type="project" value="UniProtKB-UniRule"/>
</dbReference>
<feature type="transmembrane region" description="Helical" evidence="10">
    <location>
        <begin position="205"/>
        <end position="225"/>
    </location>
</feature>
<sequence>MDFAQILGLILCRISAFIVLAPLFSERGFPRMAKLIVAVCLTVAAFPEVTTSYRAVSGGLYLLLALKESLFGMVMGYISKLVFDAVTMSGVFIDFQTGLTMAQAYDPTFQVQNSTYGKIYNWMAIMVFFALNLHLLMIKGVMYSFEMIPLGTANILTGSVIEGIVKLFVKAFAMAISLAAPLVVAVLVVDVVLGVIARTIPQINVLLLGMSIKTIVALILFLLALPNVVDFLQANLPAAYTNIVDLVKALKGR</sequence>
<dbReference type="RefSeq" id="WP_056977818.1">
    <property type="nucleotide sequence ID" value="NZ_JAQDSU010000001.1"/>
</dbReference>
<keyword evidence="7 10" id="KW-0472">Membrane</keyword>
<dbReference type="AlphaFoldDB" id="A0A0A7RKH0"/>
<feature type="transmembrane region" description="Helical" evidence="10">
    <location>
        <begin position="119"/>
        <end position="138"/>
    </location>
</feature>
<keyword evidence="5 10" id="KW-0812">Transmembrane</keyword>
<gene>
    <name evidence="11" type="primary">fliR</name>
</gene>
<keyword evidence="6 10" id="KW-1133">Transmembrane helix</keyword>
<dbReference type="PANTHER" id="PTHR30065:SF1">
    <property type="entry name" value="SURFACE PRESENTATION OF ANTIGENS PROTEIN SPAR"/>
    <property type="match status" value="1"/>
</dbReference>
<feature type="transmembrane region" description="Helical" evidence="10">
    <location>
        <begin position="6"/>
        <end position="25"/>
    </location>
</feature>
<evidence type="ECO:0000256" key="10">
    <source>
        <dbReference type="RuleBase" id="RU362071"/>
    </source>
</evidence>
<protein>
    <recommendedName>
        <fullName evidence="3 9">Flagellar biosynthetic protein FliR</fullName>
    </recommendedName>
</protein>
<dbReference type="NCBIfam" id="TIGR01400">
    <property type="entry name" value="fliR"/>
    <property type="match status" value="1"/>
</dbReference>
<keyword evidence="11" id="KW-0969">Cilium</keyword>
<dbReference type="PRINTS" id="PR00953">
    <property type="entry name" value="TYPE3IMRPROT"/>
</dbReference>
<keyword evidence="8 10" id="KW-0975">Bacterial flagellum</keyword>
<dbReference type="Pfam" id="PF01311">
    <property type="entry name" value="Bac_export_1"/>
    <property type="match status" value="1"/>
</dbReference>
<dbReference type="PANTHER" id="PTHR30065">
    <property type="entry name" value="FLAGELLAR BIOSYNTHETIC PROTEIN FLIR"/>
    <property type="match status" value="1"/>
</dbReference>
<keyword evidence="11" id="KW-0282">Flagellum</keyword>
<reference evidence="11" key="1">
    <citation type="journal article" date="2014" name="Appl. Environ. Microbiol.">
        <title>Detection and genomic characterization of motility in Lactobacillus curvatus: confirmation of motility in a species outside the Lactobacillus salivarius clade.</title>
        <authorList>
            <person name="Cousin F.J."/>
            <person name="Lynch S.M."/>
            <person name="Harris H.M."/>
            <person name="McCann A."/>
            <person name="Lynch D.B."/>
            <person name="Neville B.A."/>
            <person name="Irisawa T."/>
            <person name="Okada S."/>
            <person name="Endo A."/>
            <person name="O'Toole P.W."/>
        </authorList>
    </citation>
    <scope>NUCLEOTIDE SEQUENCE</scope>
    <source>
        <strain evidence="11">DSM 20509</strain>
    </source>
</reference>
<evidence type="ECO:0000256" key="1">
    <source>
        <dbReference type="ARBA" id="ARBA00002578"/>
    </source>
</evidence>
<dbReference type="GO" id="GO:0006605">
    <property type="term" value="P:protein targeting"/>
    <property type="evidence" value="ECO:0007669"/>
    <property type="project" value="UniProtKB-UniRule"/>
</dbReference>
<name>A0A0A7RKH0_9LACO</name>
<evidence type="ECO:0000256" key="6">
    <source>
        <dbReference type="ARBA" id="ARBA00022989"/>
    </source>
</evidence>
<feature type="transmembrane region" description="Helical" evidence="10">
    <location>
        <begin position="32"/>
        <end position="49"/>
    </location>
</feature>
<evidence type="ECO:0000256" key="3">
    <source>
        <dbReference type="ARBA" id="ARBA00021717"/>
    </source>
</evidence>
<comment type="subcellular location">
    <subcellularLocation>
        <location evidence="10">Cell membrane</location>
        <topology evidence="10">Multi-pass membrane protein</topology>
    </subcellularLocation>
    <subcellularLocation>
        <location evidence="10">Bacterial flagellum basal body</location>
    </subcellularLocation>
</comment>
<organism evidence="11">
    <name type="scientific">Ligilactobacillus agilis</name>
    <dbReference type="NCBI Taxonomy" id="1601"/>
    <lineage>
        <taxon>Bacteria</taxon>
        <taxon>Bacillati</taxon>
        <taxon>Bacillota</taxon>
        <taxon>Bacilli</taxon>
        <taxon>Lactobacillales</taxon>
        <taxon>Lactobacillaceae</taxon>
        <taxon>Ligilactobacillus</taxon>
    </lineage>
</organism>